<comment type="caution">
    <text evidence="27">The sequence shown here is derived from an EMBL/GenBank/DDBJ whole genome shotgun (WGS) entry which is preliminary data.</text>
</comment>
<dbReference type="GO" id="GO:0005929">
    <property type="term" value="C:cilium"/>
    <property type="evidence" value="ECO:0007669"/>
    <property type="project" value="UniProtKB-ARBA"/>
</dbReference>
<dbReference type="GO" id="GO:0045505">
    <property type="term" value="F:dynein intermediate chain binding"/>
    <property type="evidence" value="ECO:0007669"/>
    <property type="project" value="InterPro"/>
</dbReference>
<evidence type="ECO:0000259" key="19">
    <source>
        <dbReference type="Pfam" id="PF12774"/>
    </source>
</evidence>
<evidence type="ECO:0000256" key="11">
    <source>
        <dbReference type="ARBA" id="ARBA00023069"/>
    </source>
</evidence>
<keyword evidence="7" id="KW-0067">ATP-binding</keyword>
<dbReference type="InterPro" id="IPR042228">
    <property type="entry name" value="Dynein_linker_3"/>
</dbReference>
<feature type="compositionally biased region" description="Low complexity" evidence="16">
    <location>
        <begin position="129"/>
        <end position="141"/>
    </location>
</feature>
<dbReference type="Gene3D" id="1.20.58.1120">
    <property type="match status" value="1"/>
</dbReference>
<keyword evidence="10 15" id="KW-0175">Coiled coil</keyword>
<dbReference type="Gene3D" id="1.10.8.1220">
    <property type="match status" value="1"/>
</dbReference>
<gene>
    <name evidence="27" type="ORF">TSOC_008662</name>
</gene>
<evidence type="ECO:0000259" key="25">
    <source>
        <dbReference type="Pfam" id="PF18198"/>
    </source>
</evidence>
<evidence type="ECO:0000256" key="12">
    <source>
        <dbReference type="ARBA" id="ARBA00023175"/>
    </source>
</evidence>
<dbReference type="FunFam" id="3.40.50.300:FF:001328">
    <property type="entry name" value="Dynein heavy chain 6, axonemal"/>
    <property type="match status" value="1"/>
</dbReference>
<dbReference type="OrthoDB" id="5593012at2759"/>
<evidence type="ECO:0000259" key="20">
    <source>
        <dbReference type="Pfam" id="PF12777"/>
    </source>
</evidence>
<evidence type="ECO:0000256" key="6">
    <source>
        <dbReference type="ARBA" id="ARBA00022794"/>
    </source>
</evidence>
<feature type="domain" description="Dynein heavy chain AAA 5 extension" evidence="23">
    <location>
        <begin position="2335"/>
        <end position="2487"/>
    </location>
</feature>
<dbReference type="FunFam" id="3.40.50.300:FF:002141">
    <property type="entry name" value="Dynein heavy chain"/>
    <property type="match status" value="1"/>
</dbReference>
<evidence type="ECO:0000256" key="1">
    <source>
        <dbReference type="ARBA" id="ARBA00004611"/>
    </source>
</evidence>
<dbReference type="Gene3D" id="1.20.920.20">
    <property type="match status" value="1"/>
</dbReference>
<dbReference type="InterPro" id="IPR027417">
    <property type="entry name" value="P-loop_NTPase"/>
</dbReference>
<evidence type="ECO:0000256" key="9">
    <source>
        <dbReference type="ARBA" id="ARBA00023017"/>
    </source>
</evidence>
<feature type="domain" description="Dynein heavy chain ATP-binding dynein motor region" evidence="22">
    <location>
        <begin position="3511"/>
        <end position="3699"/>
    </location>
</feature>
<reference evidence="27 28" key="1">
    <citation type="journal article" date="2017" name="Mol. Biol. Evol.">
        <title>The 4-celled Tetrabaena socialis nuclear genome reveals the essential components for genetic control of cell number at the origin of multicellularity in the volvocine lineage.</title>
        <authorList>
            <person name="Featherston J."/>
            <person name="Arakaki Y."/>
            <person name="Hanschen E.R."/>
            <person name="Ferris P.J."/>
            <person name="Michod R.E."/>
            <person name="Olson B.J.S.C."/>
            <person name="Nozaki H."/>
            <person name="Durand P.M."/>
        </authorList>
    </citation>
    <scope>NUCLEOTIDE SEQUENCE [LARGE SCALE GENOMIC DNA]</scope>
    <source>
        <strain evidence="27 28">NIES-571</strain>
    </source>
</reference>
<dbReference type="Pfam" id="PF18198">
    <property type="entry name" value="AAA_lid_11"/>
    <property type="match status" value="1"/>
</dbReference>
<dbReference type="FunFam" id="3.40.50.300:FF:000362">
    <property type="entry name" value="Dynein, axonemal, heavy chain 6"/>
    <property type="match status" value="1"/>
</dbReference>
<dbReference type="InterPro" id="IPR042222">
    <property type="entry name" value="Dynein_2_N"/>
</dbReference>
<feature type="domain" description="Dynein heavy chain AAA lid" evidence="25">
    <location>
        <begin position="4086"/>
        <end position="4225"/>
    </location>
</feature>
<dbReference type="InterPro" id="IPR026983">
    <property type="entry name" value="DHC"/>
</dbReference>
<dbReference type="FunFam" id="1.10.8.1220:FF:000001">
    <property type="entry name" value="Dynein axonemal heavy chain 5"/>
    <property type="match status" value="1"/>
</dbReference>
<evidence type="ECO:0000256" key="2">
    <source>
        <dbReference type="ARBA" id="ARBA00008887"/>
    </source>
</evidence>
<dbReference type="Gene3D" id="3.40.50.300">
    <property type="entry name" value="P-loop containing nucleotide triphosphate hydrolases"/>
    <property type="match status" value="5"/>
</dbReference>
<keyword evidence="6" id="KW-0970">Cilium biogenesis/degradation</keyword>
<dbReference type="GO" id="GO:0005874">
    <property type="term" value="C:microtubule"/>
    <property type="evidence" value="ECO:0007669"/>
    <property type="project" value="UniProtKB-KW"/>
</dbReference>
<feature type="region of interest" description="Disordered" evidence="16">
    <location>
        <begin position="113"/>
        <end position="153"/>
    </location>
</feature>
<feature type="domain" description="Dynein heavy chain AAA module D4" evidence="21">
    <location>
        <begin position="2856"/>
        <end position="3114"/>
    </location>
</feature>
<keyword evidence="9" id="KW-0243">Dynein</keyword>
<dbReference type="SUPFAM" id="SSF52540">
    <property type="entry name" value="P-loop containing nucleoside triphosphate hydrolases"/>
    <property type="match status" value="4"/>
</dbReference>
<feature type="coiled-coil region" evidence="15">
    <location>
        <begin position="3173"/>
        <end position="3205"/>
    </location>
</feature>
<feature type="compositionally biased region" description="Low complexity" evidence="16">
    <location>
        <begin position="259"/>
        <end position="270"/>
    </location>
</feature>
<comment type="similarity">
    <text evidence="2">Belongs to the dynein heavy chain family.</text>
</comment>
<dbReference type="InterPro" id="IPR041466">
    <property type="entry name" value="Dynein_AAA5_ext"/>
</dbReference>
<feature type="coiled-coil region" evidence="15">
    <location>
        <begin position="3356"/>
        <end position="3418"/>
    </location>
</feature>
<dbReference type="Pfam" id="PF18199">
    <property type="entry name" value="Dynein_C"/>
    <property type="match status" value="1"/>
</dbReference>
<dbReference type="InterPro" id="IPR035706">
    <property type="entry name" value="AAA_9"/>
</dbReference>
<feature type="region of interest" description="Disordered" evidence="16">
    <location>
        <begin position="298"/>
        <end position="349"/>
    </location>
</feature>
<feature type="domain" description="Dynein heavy chain region D6 P-loop" evidence="17">
    <location>
        <begin position="3938"/>
        <end position="4050"/>
    </location>
</feature>
<keyword evidence="11" id="KW-0969">Cilium</keyword>
<dbReference type="Pfam" id="PF12781">
    <property type="entry name" value="AAA_9"/>
    <property type="match status" value="1"/>
</dbReference>
<dbReference type="Gene3D" id="1.20.140.100">
    <property type="entry name" value="Dynein heavy chain, N-terminal domain 2"/>
    <property type="match status" value="1"/>
</dbReference>
<keyword evidence="4" id="KW-0493">Microtubule</keyword>
<evidence type="ECO:0000256" key="16">
    <source>
        <dbReference type="SAM" id="MobiDB-lite"/>
    </source>
</evidence>
<evidence type="ECO:0000259" key="17">
    <source>
        <dbReference type="Pfam" id="PF03028"/>
    </source>
</evidence>
<dbReference type="Gene3D" id="1.10.8.710">
    <property type="match status" value="1"/>
</dbReference>
<dbReference type="InterPro" id="IPR041228">
    <property type="entry name" value="Dynein_C"/>
</dbReference>
<dbReference type="GO" id="GO:0051959">
    <property type="term" value="F:dynein light intermediate chain binding"/>
    <property type="evidence" value="ECO:0007669"/>
    <property type="project" value="InterPro"/>
</dbReference>
<dbReference type="InterPro" id="IPR041658">
    <property type="entry name" value="AAA_lid_11"/>
</dbReference>
<name>A0A2J7ZXW1_9CHLO</name>
<sequence>MSGTGSSLSALADRVEPVPDSILPHALRQSSASVGLFKEEFRAAQRLRSSESVFIPEVRATPREWGWPGCGPGGGRCPKPDVASVLRTTHPPDLPPQGVAAAPAPSYVMQAAARPPTGKKSMGPGALARPSPSKSSRSSDPIPIPPCSMRPTSALDMGLHARVATAHVANGSATAGLDVPPTTISSHAGNSKAGLRSPSPGARAAAAASAALAAAAAVHADPSAGGPSASHLGSSSTKLPRIPSPGTYTADGPSGPGPSSTALTAAAAASASNRRAGRPFSAAPSDATGFIQEVGDEERFANETSRPISAYPTHSRPANGRAPAQAAAGRGAGGAGGASSGPASALRPWTSKRTGLVETTSDQATAGAVQHLRAASASLRKYSLPSSNTAISGVATTYARKPRAPYTSDINTPTPSERIANNMSPLARGLSPRTLEILSPGGISPTALGPLPHPTWQEVDDAEVHDGVPEADGVHTAARKHMSYMPLELFDNVEYDLHAPEEWVQLGALAGGAPAETVMYNVASDSYLWTECRVVGWDAVERMYIISFNSAANTGLKTKKVKRLNLRFKAEDMALFERRVAEAKEAREEAEEQLRLFFYIDSLVSVEVLHTYNYSAALHRAAGQVRGLSQATLGRLAPDLLDDLTDYFERAVKQAVLEYRRMDPLEEGRLKVLRIPSRRLKPPAPQYGLLPLVPSGSDELPVAYGDVQNWSRAHMFIAIPQLHQVLVTLADLAVNVGDQLLWCMAPLSDAFKAIGGNDFSISDAGVLPFPLRKFEALQHAHQRRVLKFVEKKMITAISLLRRNGVLATLLNDGKPYEDNDPLSEAHRGLLQRIGLQMSAAAHSLLQASARNYADTLESYQKYEGSVATASNVAAPYGTMREMFASGAFLTLQLLFDSIDPEPLPEEPATLQAEESGDADERERPGEVAAPAEIRKGSFRIRLSPSAEEITDVAAGMFVDMVQDLGQVPNIFTSSRAADTGIVEFADFDIDQSGSDTKPLCDPDALAKDPDISSAHTRVRTAVALALERAEEVSVLFEAAAEALAVDIPSIVRQLEPLTTPLGSYHKWIGAFRAAAGAAFIAAPTQVFTGLLLVDTWPLKQALMAKAEAGERALLEQLHAKTVDVARRVCARCEELSVQALVVSTGVRSVLDLKARLVATETEVREMMKWLAASRERDALCFAYRHAMADTDVELATAAQAWPKRMFDILERGWWKVEEEDRAFQSKLRASRDRMAMDLSDLNLEVQVFKDINTFGDMSELAHQGESLLERIRLLTETAGSINEDEGLLTWPISEWPAIHELAEELEPFASLYSITNKFAMRREDWLYGPVKDLNAEEVESNVGEWFKKMVRLSKGLPRPELRALAEETRVKLDDFQEHVPIILALCNPGMRGRHWERLSTALGTPTMPGTDGELNLQKLLSVGIAAHIDLLQELSDTASREMSLERSLDRMVAEWSGIKFELVPWKNTGGMILKGSSVEDAQMLLDDHAVKAQAMQSSPAAAPFLQRIEGWVAKLASMQDIIDAWMFAQQKWMFLGPVYGEEEIAKQMPKERYEFSAADTRFRSVMRAVDRNPEVLAFTDTQGLLGDLQSCNGSFGVIERSLAAYLESKKMLFPRFFFLSNDELIEVLSEAKEPAHVQPFAKKIFEAVSEFEFNSEQEITALISVEDERVPLDRPVVTKSELTPGVEFWLLHVEEQMRLSLATITGHSIKAYPTSQRSRWMLQWPGQVVLAVAQTYWTKGVVDALVTGGHYGLAQYGEQCGQELLEEVMLVRGHLNPLERATLGALVVLDVHARDVVAEMVADKVANADDFSWQCRLRYYWENNALTVRMLNAECIYGYEYLGNSSRLVITPLTDRCYRTLLGAHHMTLGGAPAGPAGTGKTETTKDLAKAVAIQCVVFNCSDGLDYLAMGRFFKGLAASGAWACFDEFNRIELEVLSVVAQQVLTIQRAKAAGKKRFLFEGTDMILVSTCNVFITMNPGYAGRSELPDNLKALFRDVAMMVPDYALISEIILYSYGYLEARSMAQKLVQTYRLCSEQLSRQDHYDYGMRAVMAVLRAAGNLKQRNAGRNADSDMNSEPVLMLRAITDVNLPKFLDEDVPLFKGILSDLFPGIVLPAMNYDDLTAALESSAKAMNLQPLPSFIEKAIQLYEMLVIRHGLMLVGRSFSMKTMAIRVLAAALGDMCSSGKGEHKVKMTTINPKAVTLGQLYGQDDPLSKEWTDGVLAVGFRSAARDTSTDRKWVILDGPVDAMWIENMNTVLDDNKKLCLNSGEIIAMQGLMNMIFEVQDLAVASPATVSRCGMVYMQPSLLGWRPIVASWMSTLPEIVTPAMRSHLNKLLEWLVPPCLRLVAKDCVQPVPCQDINLITSFTRLMQAVLLPYLEPLLQPLVRPGAAPASPPATRDPGALLVGVECLFLFSLVWSLGATVDSAGRVSFSEHLHSFLRGEYGPYGNYVAGDACPVHKPMPSSGSVYDWVYDKATDSWQEWTQTRKAQPIKPDVDYSTIIVTTADVVRYSHILQLQVSNHVPLLLVGPTGTGKSVYVKSFLAEKLDRSKWTHMDIIDGKLDKRRKGVFGPPVGKRCAVFVDDLNMPQLDRYGAQPPIELLRQAMDHGGWYDRHDNSFRKLVDLQVLAAMGPPGGGRNPVSNRYLRHFHVLYATEFDSASLTQIFSALTDWWFSRCKYREEVVVLRDKLVAASLQLHANVAAHLLPTPAKTHYVFNLRDLSKLFQGMSFIGEALNNDSELLQRLWVHEALRVYHDRLVDDTDRDWISEQIRHQVEHHFGSRFDVLMSRLADGTDEGTTPRVGAANLRRLLFADFMASGNEPRCYAEVTDFQRLTLVVGEYLSDLNAGSKKPLSLVLFQFCLEHVCRVARTIRQPGGHALLVGVGGSGRQSVTQLAAFIEGLQLFSIEVSSGYGLPNWHDDLKAAMRTAGEKNKNAIFMFSDSQVLDETMVEELSSLLNTGEVPNLFDAGELITIGESIRQRARAVHMDGSRADLLNFFIQQVRQNLRVVLCFSPVGDAFRDRLRRFPSLITCTTIDWYTVWPNDALASVAQQALSELHLDAELRHQLSAQCVHFHLTARTLTNRYLKEAKRHYYVTPTSYLQLLECFKSLLRRQQEAVTMQRRRYEVGLEKLAATEEQVLTMRKELEELQPQLITSGKETAELIALVELQTAEADKVKTLVEAEEAKAKEEADKVKMIKQECESDLTQAMPAYNAAIKALNTLTKNDISEVKGMKAPPMPVRLVMQAVCMLKGLQPTKVKDTNTGKFVMDWWESSKRMLGDMGFLDSLMTFDKDNIPAEIIQALQPLLLHPDFQPAKIKKVSQAAFGLCSWVRAMDTYDRVAKVVAPKRKALKEAQQQLAVVMADLSAKQAELKEVADRLAGLEAQLDAAKQRKAELEADVNLCEEKLDRATKLMAGLGGEKVRWSHKVEELNEQYVRLIGDMLLSAGVIAYLGAFSAEFRAQAVDGWLARSASSGIPCSQHFTLLGSLGNPVSMRQWAIWGLPKDDGQANKWIKAMEGRHLLVLKPATDPNYLRSLAAALPVGTPVLLEGLGERLDASLEAVLLKQTFKSAGVQCIKLGDQVVEWGSGFRLYMTTNLRNPHYPPEVCTRVVLLNFCITPAGLEDQLLGIVVAKERPELEEEKNRLIITGAESARKLVEIEDQILAVLSSNQGSILDDGEAVSVLQAAKQLSDEIASKQHDAAKTEQAIDKARTAYQPIAKHASVLYFCVAELLNIDPMYAFSLNYFIQLFLRSIEDSPRHPAVPRRLALLQEHFTFFLYANVCRALFEKDKLLFALTLVASIQVAAGKLAPEQVRFMVTGALSMDNPHPNPSPAWLSAQAWSHLCELEDVADTFAGLRESIAVHNIDWYAVYESPIPHEQERMDAFQRVLLLRCLTPDKLVPAVASYVAESMGARYIEPHDFKLSSIFADSSCSVPIIFVLSPGSDPMADLLAFADDKRKQVEAVSLGQGQGPIAERYISQGIRDGTWVVLQNCHLAKSFLPRLELLCEQQLAARDVNPEFRLWLTSYPSDIFPPSILENGLKITNEPPKGLRAGMERIYKSEPIADKAFFQGPQSQPDAFRHLVYALAFFHCVVVGRRNYGPVGWNIPYAFNENDLRISLRQLRLFLEESDVPPLRMLVYTAGECNYGGKVTDAKDRRTLMTLLQVYYREEVALGDAKLTQSGSYMIPEVGDYSHYLSMLTQLPLGEAPPEVFGLHPNATITRDLAEARQLLDGLALTTTSLTASGLSEEAGPDRNAGQAQSAPGFGECSCCRFTLFGTIRPTAGHDLLPCGLCLAAGARHQGTSSGGADVNINSHGGGALRSISSEISAKLPADFDLDAASRKYPVTYLDSMNTVLVQELGRVNVLLQVIRTSLEELARALSGEVVMSGELEQVAHGLSAGKVPELWLAKSFPSLKPLGPYVKELLERIQFFTLWLKDEPPVLYWISGFFFTQAFLTGAKQNYARKHRIPIDLIEFQHIVCDGPDDTNSMPEDGVLCSGMFLEAAGWDPIGHCLHESQPRVLFVQLPPVHFLPAKVGEESPLQVGNDTFTYTCPLYKTSERRGILSTTGHSTNFVCDVSLPSAQAESHWIMRGVALLTSLDS</sequence>
<evidence type="ECO:0000256" key="7">
    <source>
        <dbReference type="ARBA" id="ARBA00022840"/>
    </source>
</evidence>
<feature type="region of interest" description="Disordered" evidence="16">
    <location>
        <begin position="221"/>
        <end position="270"/>
    </location>
</feature>
<dbReference type="Pfam" id="PF17857">
    <property type="entry name" value="AAA_lid_1"/>
    <property type="match status" value="1"/>
</dbReference>
<feature type="compositionally biased region" description="Gly residues" evidence="16">
    <location>
        <begin position="330"/>
        <end position="339"/>
    </location>
</feature>
<dbReference type="Gene3D" id="3.20.180.20">
    <property type="entry name" value="Dynein heavy chain, N-terminal domain 2"/>
    <property type="match status" value="1"/>
</dbReference>
<evidence type="ECO:0000256" key="15">
    <source>
        <dbReference type="SAM" id="Coils"/>
    </source>
</evidence>
<dbReference type="PANTHER" id="PTHR45703">
    <property type="entry name" value="DYNEIN HEAVY CHAIN"/>
    <property type="match status" value="1"/>
</dbReference>
<feature type="region of interest" description="Disordered" evidence="16">
    <location>
        <begin position="173"/>
        <end position="200"/>
    </location>
</feature>
<dbReference type="FunFam" id="1.20.58.1120:FF:000005">
    <property type="entry name" value="Dynein, axonemal, heavy chain 12"/>
    <property type="match status" value="1"/>
</dbReference>
<evidence type="ECO:0000259" key="26">
    <source>
        <dbReference type="Pfam" id="PF18199"/>
    </source>
</evidence>
<comment type="subcellular location">
    <subcellularLocation>
        <location evidence="1">Cytoplasm</location>
        <location evidence="1">Cytoskeleton</location>
        <location evidence="1">Flagellum axoneme</location>
    </subcellularLocation>
</comment>
<keyword evidence="3" id="KW-0963">Cytoplasm</keyword>
<keyword evidence="5" id="KW-0547">Nucleotide-binding</keyword>
<dbReference type="GO" id="GO:0008569">
    <property type="term" value="F:minus-end-directed microtubule motor activity"/>
    <property type="evidence" value="ECO:0007669"/>
    <property type="project" value="InterPro"/>
</dbReference>
<dbReference type="FunFam" id="1.20.920.30:FF:000009">
    <property type="entry name" value="Dynein heavy chain 9"/>
    <property type="match status" value="1"/>
</dbReference>
<evidence type="ECO:0000313" key="27">
    <source>
        <dbReference type="EMBL" id="PNH05107.1"/>
    </source>
</evidence>
<dbReference type="Gene3D" id="6.10.140.1060">
    <property type="match status" value="1"/>
</dbReference>
<dbReference type="InterPro" id="IPR024743">
    <property type="entry name" value="Dynein_HC_stalk"/>
</dbReference>
<keyword evidence="28" id="KW-1185">Reference proteome</keyword>
<protein>
    <submittedName>
        <fullName evidence="27">Dynein heavy chain 7, axonemal</fullName>
    </submittedName>
</protein>
<evidence type="ECO:0000256" key="4">
    <source>
        <dbReference type="ARBA" id="ARBA00022701"/>
    </source>
</evidence>
<dbReference type="Gene3D" id="1.10.287.2620">
    <property type="match status" value="1"/>
</dbReference>
<dbReference type="Pfam" id="PF08393">
    <property type="entry name" value="DHC_N2"/>
    <property type="match status" value="1"/>
</dbReference>
<dbReference type="Gene3D" id="3.10.490.20">
    <property type="match status" value="1"/>
</dbReference>
<dbReference type="Pfam" id="PF12780">
    <property type="entry name" value="AAA_8"/>
    <property type="match status" value="1"/>
</dbReference>
<dbReference type="InterPro" id="IPR041589">
    <property type="entry name" value="DNAH3_AAA_lid_1"/>
</dbReference>
<evidence type="ECO:0000256" key="3">
    <source>
        <dbReference type="ARBA" id="ARBA00022490"/>
    </source>
</evidence>
<evidence type="ECO:0000259" key="21">
    <source>
        <dbReference type="Pfam" id="PF12780"/>
    </source>
</evidence>
<dbReference type="FunFam" id="3.10.490.20:FF:000008">
    <property type="entry name" value="dynein heavy chain 2, axonemal"/>
    <property type="match status" value="1"/>
</dbReference>
<feature type="compositionally biased region" description="Low complexity" evidence="16">
    <location>
        <begin position="316"/>
        <end position="329"/>
    </location>
</feature>
<feature type="domain" description="Dynein heavy chain coiled coil stalk" evidence="20">
    <location>
        <begin position="3128"/>
        <end position="3470"/>
    </location>
</feature>
<dbReference type="Gene3D" id="1.10.8.720">
    <property type="entry name" value="Region D6 of dynein motor"/>
    <property type="match status" value="1"/>
</dbReference>
<organism evidence="27 28">
    <name type="scientific">Tetrabaena socialis</name>
    <dbReference type="NCBI Taxonomy" id="47790"/>
    <lineage>
        <taxon>Eukaryota</taxon>
        <taxon>Viridiplantae</taxon>
        <taxon>Chlorophyta</taxon>
        <taxon>core chlorophytes</taxon>
        <taxon>Chlorophyceae</taxon>
        <taxon>CS clade</taxon>
        <taxon>Chlamydomonadales</taxon>
        <taxon>Tetrabaenaceae</taxon>
        <taxon>Tetrabaena</taxon>
    </lineage>
</organism>
<dbReference type="Pfam" id="PF12774">
    <property type="entry name" value="AAA_6"/>
    <property type="match status" value="1"/>
</dbReference>
<dbReference type="EMBL" id="PGGS01000334">
    <property type="protein sequence ID" value="PNH05107.1"/>
    <property type="molecule type" value="Genomic_DNA"/>
</dbReference>
<dbReference type="InterPro" id="IPR004273">
    <property type="entry name" value="Dynein_heavy_D6_P-loop"/>
</dbReference>
<dbReference type="Pfam" id="PF12775">
    <property type="entry name" value="AAA_7"/>
    <property type="match status" value="1"/>
</dbReference>
<evidence type="ECO:0000259" key="18">
    <source>
        <dbReference type="Pfam" id="PF08393"/>
    </source>
</evidence>
<feature type="domain" description="Dynein heavy chain hydrolytic ATP-binding dynein motor region" evidence="19">
    <location>
        <begin position="1837"/>
        <end position="2170"/>
    </location>
</feature>
<keyword evidence="14" id="KW-0966">Cell projection</keyword>
<evidence type="ECO:0000256" key="8">
    <source>
        <dbReference type="ARBA" id="ARBA00022846"/>
    </source>
</evidence>
<keyword evidence="8" id="KW-0282">Flagellum</keyword>
<dbReference type="PANTHER" id="PTHR45703:SF1">
    <property type="entry name" value="DYNEINS HEAVY CHAIN"/>
    <property type="match status" value="1"/>
</dbReference>
<dbReference type="InterPro" id="IPR013602">
    <property type="entry name" value="Dynein_heavy_linker"/>
</dbReference>
<dbReference type="InterPro" id="IPR024317">
    <property type="entry name" value="Dynein_heavy_chain_D4_dom"/>
</dbReference>
<feature type="domain" description="Dynein heavy chain 3 AAA+ lid" evidence="24">
    <location>
        <begin position="2693"/>
        <end position="2777"/>
    </location>
</feature>
<dbReference type="Gene3D" id="1.20.920.30">
    <property type="match status" value="1"/>
</dbReference>
<accession>A0A2J7ZXW1</accession>
<dbReference type="InterPro" id="IPR043160">
    <property type="entry name" value="Dynein_C_barrel"/>
</dbReference>
<evidence type="ECO:0000256" key="14">
    <source>
        <dbReference type="ARBA" id="ARBA00023273"/>
    </source>
</evidence>
<dbReference type="FunFam" id="1.20.920.20:FF:000006">
    <property type="entry name" value="Dynein, axonemal, heavy chain 6"/>
    <property type="match status" value="1"/>
</dbReference>
<dbReference type="GO" id="GO:0005524">
    <property type="term" value="F:ATP binding"/>
    <property type="evidence" value="ECO:0007669"/>
    <property type="project" value="UniProtKB-KW"/>
</dbReference>
<dbReference type="GO" id="GO:0007018">
    <property type="term" value="P:microtubule-based movement"/>
    <property type="evidence" value="ECO:0007669"/>
    <property type="project" value="InterPro"/>
</dbReference>
<dbReference type="Gene3D" id="1.10.472.130">
    <property type="match status" value="1"/>
</dbReference>
<dbReference type="Gene3D" id="1.20.1270.280">
    <property type="match status" value="1"/>
</dbReference>
<evidence type="ECO:0000259" key="22">
    <source>
        <dbReference type="Pfam" id="PF12781"/>
    </source>
</evidence>
<dbReference type="Pfam" id="PF03028">
    <property type="entry name" value="Dynein_heavy"/>
    <property type="match status" value="1"/>
</dbReference>
<proteinExistence type="inferred from homology"/>
<keyword evidence="12" id="KW-0505">Motor protein</keyword>
<dbReference type="Proteomes" id="UP000236333">
    <property type="component" value="Unassembled WGS sequence"/>
</dbReference>
<feature type="domain" description="Dynein heavy chain linker" evidence="18">
    <location>
        <begin position="1299"/>
        <end position="1705"/>
    </location>
</feature>
<evidence type="ECO:0000256" key="5">
    <source>
        <dbReference type="ARBA" id="ARBA00022741"/>
    </source>
</evidence>
<dbReference type="Pfam" id="PF17852">
    <property type="entry name" value="Dynein_AAA_lid"/>
    <property type="match status" value="1"/>
</dbReference>
<evidence type="ECO:0000256" key="10">
    <source>
        <dbReference type="ARBA" id="ARBA00023054"/>
    </source>
</evidence>
<feature type="region of interest" description="Disordered" evidence="16">
    <location>
        <begin position="900"/>
        <end position="927"/>
    </location>
</feature>
<evidence type="ECO:0000313" key="28">
    <source>
        <dbReference type="Proteomes" id="UP000236333"/>
    </source>
</evidence>
<dbReference type="FunFam" id="1.10.8.710:FF:000004">
    <property type="entry name" value="Dynein axonemal heavy chain 6"/>
    <property type="match status" value="1"/>
</dbReference>
<dbReference type="Pfam" id="PF12777">
    <property type="entry name" value="MT"/>
    <property type="match status" value="1"/>
</dbReference>
<dbReference type="FunFam" id="3.40.50.300:FF:000044">
    <property type="entry name" value="Dynein heavy chain 5, axonemal"/>
    <property type="match status" value="1"/>
</dbReference>
<dbReference type="InterPro" id="IPR042219">
    <property type="entry name" value="AAA_lid_11_sf"/>
</dbReference>
<dbReference type="GO" id="GO:0060271">
    <property type="term" value="P:cilium assembly"/>
    <property type="evidence" value="ECO:0007669"/>
    <property type="project" value="UniProtKB-ARBA"/>
</dbReference>
<evidence type="ECO:0000259" key="24">
    <source>
        <dbReference type="Pfam" id="PF17857"/>
    </source>
</evidence>
<dbReference type="FunFam" id="1.20.140.100:FF:000001">
    <property type="entry name" value="dynein heavy chain 17, axonemal"/>
    <property type="match status" value="1"/>
</dbReference>
<dbReference type="InterPro" id="IPR035699">
    <property type="entry name" value="AAA_6"/>
</dbReference>
<dbReference type="GO" id="GO:0030286">
    <property type="term" value="C:dynein complex"/>
    <property type="evidence" value="ECO:0007669"/>
    <property type="project" value="UniProtKB-KW"/>
</dbReference>
<evidence type="ECO:0000259" key="23">
    <source>
        <dbReference type="Pfam" id="PF17852"/>
    </source>
</evidence>
<feature type="domain" description="Dynein heavy chain C-terminal" evidence="26">
    <location>
        <begin position="4314"/>
        <end position="4605"/>
    </location>
</feature>
<keyword evidence="13" id="KW-0206">Cytoskeleton</keyword>
<dbReference type="InterPro" id="IPR043157">
    <property type="entry name" value="Dynein_AAA1S"/>
</dbReference>
<evidence type="ECO:0000256" key="13">
    <source>
        <dbReference type="ARBA" id="ARBA00023212"/>
    </source>
</evidence>